<keyword evidence="1" id="KW-0004">4Fe-4S</keyword>
<evidence type="ECO:0000313" key="6">
    <source>
        <dbReference type="EMBL" id="KAF5202859.1"/>
    </source>
</evidence>
<dbReference type="Proteomes" id="UP000554482">
    <property type="component" value="Unassembled WGS sequence"/>
</dbReference>
<evidence type="ECO:0000256" key="1">
    <source>
        <dbReference type="ARBA" id="ARBA00022485"/>
    </source>
</evidence>
<comment type="caution">
    <text evidence="6">The sequence shown here is derived from an EMBL/GenBank/DDBJ whole genome shotgun (WGS) entry which is preliminary data.</text>
</comment>
<sequence length="355" mass="39209">DVADIRNLSLIYTLAGVDCIDCAAEASVVNAVNEGIDAAREIVEGIRRPWVMISVNDDEDLHFRKAEFDPENCPLDCTRPCEMVCPANAISLTVNNADVHTKLKGGVITERCYGCGRCFPVCPYDKISSVMYVRDATATSELLKRNDVDAVEIHTSGRQTHKFKEFWNNLKDSIGHVKLIAVSLPDVGDSTVSLMSMMYTIMEPNLHCYNLWQLDGRPMSGDIGRGATREAIRFASRLVTLKNRPHGFLQLAGGTNFHTIDGLKREGLFQTSFLENNCRDEISEVQSLDSPPSLIGGVAYGGYARKIVGKVLHKMQSDYRLSLVEDHPDQLLEALTEAVGLVGTVKCYKLANILP</sequence>
<evidence type="ECO:0000256" key="4">
    <source>
        <dbReference type="ARBA" id="ARBA00023014"/>
    </source>
</evidence>
<dbReference type="AlphaFoldDB" id="A0A7J6WZG8"/>
<dbReference type="GO" id="GO:0051539">
    <property type="term" value="F:4 iron, 4 sulfur cluster binding"/>
    <property type="evidence" value="ECO:0007669"/>
    <property type="project" value="UniProtKB-KW"/>
</dbReference>
<dbReference type="SUPFAM" id="SSF54862">
    <property type="entry name" value="4Fe-4S ferredoxins"/>
    <property type="match status" value="1"/>
</dbReference>
<dbReference type="Pfam" id="PF12617">
    <property type="entry name" value="LdpA_C"/>
    <property type="match status" value="1"/>
</dbReference>
<dbReference type="InterPro" id="IPR017896">
    <property type="entry name" value="4Fe4S_Fe-S-bd"/>
</dbReference>
<organism evidence="6 7">
    <name type="scientific">Thalictrum thalictroides</name>
    <name type="common">Rue-anemone</name>
    <name type="synonym">Anemone thalictroides</name>
    <dbReference type="NCBI Taxonomy" id="46969"/>
    <lineage>
        <taxon>Eukaryota</taxon>
        <taxon>Viridiplantae</taxon>
        <taxon>Streptophyta</taxon>
        <taxon>Embryophyta</taxon>
        <taxon>Tracheophyta</taxon>
        <taxon>Spermatophyta</taxon>
        <taxon>Magnoliopsida</taxon>
        <taxon>Ranunculales</taxon>
        <taxon>Ranunculaceae</taxon>
        <taxon>Thalictroideae</taxon>
        <taxon>Thalictrum</taxon>
    </lineage>
</organism>
<dbReference type="InterPro" id="IPR017900">
    <property type="entry name" value="4Fe4S_Fe_S_CS"/>
</dbReference>
<dbReference type="InterPro" id="IPR021039">
    <property type="entry name" value="Fe-S-bd_prot_LdpA_C"/>
</dbReference>
<dbReference type="PANTHER" id="PTHR24960">
    <property type="entry name" value="PHOTOSYSTEM I IRON-SULFUR CENTER-RELATED"/>
    <property type="match status" value="1"/>
</dbReference>
<dbReference type="PROSITE" id="PS00198">
    <property type="entry name" value="4FE4S_FER_1"/>
    <property type="match status" value="1"/>
</dbReference>
<dbReference type="PROSITE" id="PS51379">
    <property type="entry name" value="4FE4S_FER_2"/>
    <property type="match status" value="2"/>
</dbReference>
<feature type="domain" description="4Fe-4S ferredoxin-type" evidence="5">
    <location>
        <begin position="103"/>
        <end position="132"/>
    </location>
</feature>
<dbReference type="InterPro" id="IPR057431">
    <property type="entry name" value="LdpA_Fe-S-bd"/>
</dbReference>
<keyword evidence="3" id="KW-0408">Iron</keyword>
<dbReference type="GO" id="GO:0046872">
    <property type="term" value="F:metal ion binding"/>
    <property type="evidence" value="ECO:0007669"/>
    <property type="project" value="UniProtKB-KW"/>
</dbReference>
<keyword evidence="7" id="KW-1185">Reference proteome</keyword>
<keyword evidence="4" id="KW-0411">Iron-sulfur</keyword>
<dbReference type="PANTHER" id="PTHR24960:SF79">
    <property type="entry name" value="PHOTOSYSTEM I IRON-SULFUR CENTER"/>
    <property type="match status" value="1"/>
</dbReference>
<keyword evidence="2" id="KW-0479">Metal-binding</keyword>
<dbReference type="Pfam" id="PF25160">
    <property type="entry name" value="LdpA_Fe-S-bd"/>
    <property type="match status" value="1"/>
</dbReference>
<gene>
    <name evidence="6" type="ORF">FRX31_007554</name>
</gene>
<evidence type="ECO:0000259" key="5">
    <source>
        <dbReference type="PROSITE" id="PS51379"/>
    </source>
</evidence>
<reference evidence="6 7" key="1">
    <citation type="submission" date="2020-06" db="EMBL/GenBank/DDBJ databases">
        <title>Transcriptomic and genomic resources for Thalictrum thalictroides and T. hernandezii: Facilitating candidate gene discovery in an emerging model plant lineage.</title>
        <authorList>
            <person name="Arias T."/>
            <person name="Riano-Pachon D.M."/>
            <person name="Di Stilio V.S."/>
        </authorList>
    </citation>
    <scope>NUCLEOTIDE SEQUENCE [LARGE SCALE GENOMIC DNA]</scope>
    <source>
        <strain evidence="7">cv. WT478/WT964</strain>
        <tissue evidence="6">Leaves</tissue>
    </source>
</reference>
<evidence type="ECO:0000256" key="2">
    <source>
        <dbReference type="ARBA" id="ARBA00022723"/>
    </source>
</evidence>
<feature type="non-terminal residue" evidence="6">
    <location>
        <position position="355"/>
    </location>
</feature>
<evidence type="ECO:0000256" key="3">
    <source>
        <dbReference type="ARBA" id="ARBA00023004"/>
    </source>
</evidence>
<name>A0A7J6WZG8_THATH</name>
<proteinExistence type="predicted"/>
<dbReference type="EMBL" id="JABWDY010007536">
    <property type="protein sequence ID" value="KAF5202859.1"/>
    <property type="molecule type" value="Genomic_DNA"/>
</dbReference>
<feature type="domain" description="4Fe-4S ferredoxin-type" evidence="5">
    <location>
        <begin position="64"/>
        <end position="95"/>
    </location>
</feature>
<dbReference type="OrthoDB" id="204405at2759"/>
<accession>A0A7J6WZG8</accession>
<dbReference type="InterPro" id="IPR050157">
    <property type="entry name" value="PSI_iron-sulfur_center"/>
</dbReference>
<evidence type="ECO:0000313" key="7">
    <source>
        <dbReference type="Proteomes" id="UP000554482"/>
    </source>
</evidence>
<protein>
    <recommendedName>
        <fullName evidence="5">4Fe-4S ferredoxin-type domain-containing protein</fullName>
    </recommendedName>
</protein>
<dbReference type="Gene3D" id="3.30.70.20">
    <property type="match status" value="1"/>
</dbReference>